<dbReference type="STRING" id="62324.A0A182RPQ2"/>
<protein>
    <submittedName>
        <fullName evidence="2">Reverse transcriptase domain-containing protein</fullName>
    </submittedName>
</protein>
<feature type="domain" description="Reverse transcriptase" evidence="1">
    <location>
        <begin position="15"/>
        <end position="144"/>
    </location>
</feature>
<dbReference type="Pfam" id="PF00078">
    <property type="entry name" value="RVT_1"/>
    <property type="match status" value="1"/>
</dbReference>
<proteinExistence type="predicted"/>
<accession>A0A182RPQ2</accession>
<dbReference type="VEuPathDB" id="VectorBase:AFUN008235"/>
<sequence length="354" mass="40639">MENFGFNPDLVGNIRKLNATATSRHYIIGTLSESIPMNSSVRQEDPLAMYLFAIYFSPLLNKLQMICNSRDNLLNAYAYDISIITTSEDQILQIKNEFNTFSIVSGIKLNPNKSQALDIGISNNTRIKIPWLHTTDKIKLLGIIFTNSMRSTMKLNWDQHKNRDLTLNQKAILCNTFITSKLWFVGSIISVSSFHLGKILNLLNIFMGPKKNLRFSLNQLTLPKAQGGLNLLNPRLKMKTLLINRHWIGRDFMPYTKTFIENTGNPPYLLNIPSTYPCIKQIANEIAYISLSYKQEPSAKKIYRIAHKQLPLPSIVIKEPNFQSIKNNKEELNHILRNEEFHIACLQESWLKPD</sequence>
<organism evidence="2">
    <name type="scientific">Anopheles funestus</name>
    <name type="common">African malaria mosquito</name>
    <dbReference type="NCBI Taxonomy" id="62324"/>
    <lineage>
        <taxon>Eukaryota</taxon>
        <taxon>Metazoa</taxon>
        <taxon>Ecdysozoa</taxon>
        <taxon>Arthropoda</taxon>
        <taxon>Hexapoda</taxon>
        <taxon>Insecta</taxon>
        <taxon>Pterygota</taxon>
        <taxon>Neoptera</taxon>
        <taxon>Endopterygota</taxon>
        <taxon>Diptera</taxon>
        <taxon>Nematocera</taxon>
        <taxon>Culicoidea</taxon>
        <taxon>Culicidae</taxon>
        <taxon>Anophelinae</taxon>
        <taxon>Anopheles</taxon>
    </lineage>
</organism>
<dbReference type="InterPro" id="IPR000477">
    <property type="entry name" value="RT_dom"/>
</dbReference>
<evidence type="ECO:0000313" key="2">
    <source>
        <dbReference type="EnsemblMetazoa" id="AFUN008235-PA"/>
    </source>
</evidence>
<reference evidence="2" key="1">
    <citation type="submission" date="2020-05" db="UniProtKB">
        <authorList>
            <consortium name="EnsemblMetazoa"/>
        </authorList>
    </citation>
    <scope>IDENTIFICATION</scope>
    <source>
        <strain evidence="2">FUMOZ</strain>
    </source>
</reference>
<dbReference type="EnsemblMetazoa" id="AFUN008235-RA">
    <property type="protein sequence ID" value="AFUN008235-PA"/>
    <property type="gene ID" value="AFUN008235"/>
</dbReference>
<dbReference type="AlphaFoldDB" id="A0A182RPQ2"/>
<name>A0A182RPQ2_ANOFN</name>
<evidence type="ECO:0000259" key="1">
    <source>
        <dbReference type="Pfam" id="PF00078"/>
    </source>
</evidence>